<dbReference type="SUPFAM" id="SSF53756">
    <property type="entry name" value="UDP-Glycosyltransferase/glycogen phosphorylase"/>
    <property type="match status" value="1"/>
</dbReference>
<sequence length="399" mass="43037">MTKSSSSPRRTRVLYIDQTASMSGGELALLSLIQELDKQAFDPTVLLFEDGPLATKLQGLAEVVILPLDSSVREMRKEAVGGTSSMGFSKAFVLMGYIANLVQTVRRLRPDVVHTNSLKADILGGLAARLLRIPLIWHVRDRIADDYLPHRAVIVFRKLCRILPNYVIANSYATLETLFLPTGKPQCVVSSGFDVAAFAQVGAERAPLADAMKMGRVEIGIAGRISPWKGQDVFLRAAALIHAVFPATHFSIIGAALFGEADHEAKLHALTHELGLDDAVTFCGFQEDIATAIGALDVLVHASIIPEPLGQVIAQGMAAGKPVVAARGGGASETVRHGETGWLVPPNDPESLAGAVIHILRNPQAAQEVARRGQVTVKDEFDPRAVAERVEQVYRSLRR</sequence>
<dbReference type="KEGG" id="trs:Terro_1722"/>
<evidence type="ECO:0000259" key="2">
    <source>
        <dbReference type="Pfam" id="PF13439"/>
    </source>
</evidence>
<dbReference type="eggNOG" id="COG0438">
    <property type="taxonomic scope" value="Bacteria"/>
</dbReference>
<gene>
    <name evidence="3" type="ordered locus">Terro_1722</name>
</gene>
<dbReference type="CDD" id="cd03801">
    <property type="entry name" value="GT4_PimA-like"/>
    <property type="match status" value="1"/>
</dbReference>
<dbReference type="EMBL" id="CP003379">
    <property type="protein sequence ID" value="AFL88024.1"/>
    <property type="molecule type" value="Genomic_DNA"/>
</dbReference>
<name>I3ZFK6_TERRK</name>
<protein>
    <submittedName>
        <fullName evidence="3">Glycosyltransferase</fullName>
    </submittedName>
</protein>
<dbReference type="PANTHER" id="PTHR12526">
    <property type="entry name" value="GLYCOSYLTRANSFERASE"/>
    <property type="match status" value="1"/>
</dbReference>
<dbReference type="Pfam" id="PF00534">
    <property type="entry name" value="Glycos_transf_1"/>
    <property type="match status" value="1"/>
</dbReference>
<dbReference type="InterPro" id="IPR001296">
    <property type="entry name" value="Glyco_trans_1"/>
</dbReference>
<keyword evidence="3" id="KW-0808">Transferase</keyword>
<dbReference type="Proteomes" id="UP000006056">
    <property type="component" value="Chromosome"/>
</dbReference>
<dbReference type="HOGENOM" id="CLU_009583_0_4_0"/>
<dbReference type="OrthoDB" id="9814612at2"/>
<reference evidence="3 4" key="1">
    <citation type="submission" date="2012-06" db="EMBL/GenBank/DDBJ databases">
        <title>Complete genome of Terriglobus roseus DSM 18391.</title>
        <authorList>
            <consortium name="US DOE Joint Genome Institute (JGI-PGF)"/>
            <person name="Lucas S."/>
            <person name="Copeland A."/>
            <person name="Lapidus A."/>
            <person name="Glavina del Rio T."/>
            <person name="Dalin E."/>
            <person name="Tice H."/>
            <person name="Bruce D."/>
            <person name="Goodwin L."/>
            <person name="Pitluck S."/>
            <person name="Peters L."/>
            <person name="Mikhailova N."/>
            <person name="Munk A.C.C."/>
            <person name="Kyrpides N."/>
            <person name="Mavromatis K."/>
            <person name="Ivanova N."/>
            <person name="Brettin T."/>
            <person name="Detter J.C."/>
            <person name="Han C."/>
            <person name="Larimer F."/>
            <person name="Land M."/>
            <person name="Hauser L."/>
            <person name="Markowitz V."/>
            <person name="Cheng J.-F."/>
            <person name="Hugenholtz P."/>
            <person name="Woyke T."/>
            <person name="Wu D."/>
            <person name="Brambilla E."/>
            <person name="Klenk H.-P."/>
            <person name="Eisen J.A."/>
        </authorList>
    </citation>
    <scope>NUCLEOTIDE SEQUENCE [LARGE SCALE GENOMIC DNA]</scope>
    <source>
        <strain evidence="4">DSM 18391 / NRRL B-41598 / KBS 63</strain>
    </source>
</reference>
<organism evidence="3 4">
    <name type="scientific">Terriglobus roseus (strain DSM 18391 / NRRL B-41598 / KBS 63)</name>
    <dbReference type="NCBI Taxonomy" id="926566"/>
    <lineage>
        <taxon>Bacteria</taxon>
        <taxon>Pseudomonadati</taxon>
        <taxon>Acidobacteriota</taxon>
        <taxon>Terriglobia</taxon>
        <taxon>Terriglobales</taxon>
        <taxon>Acidobacteriaceae</taxon>
        <taxon>Terriglobus</taxon>
    </lineage>
</organism>
<dbReference type="Pfam" id="PF13439">
    <property type="entry name" value="Glyco_transf_4"/>
    <property type="match status" value="1"/>
</dbReference>
<accession>I3ZFK6</accession>
<proteinExistence type="predicted"/>
<dbReference type="AlphaFoldDB" id="I3ZFK6"/>
<evidence type="ECO:0000313" key="3">
    <source>
        <dbReference type="EMBL" id="AFL88024.1"/>
    </source>
</evidence>
<dbReference type="InterPro" id="IPR028098">
    <property type="entry name" value="Glyco_trans_4-like_N"/>
</dbReference>
<dbReference type="RefSeq" id="WP_014785593.1">
    <property type="nucleotide sequence ID" value="NC_018014.1"/>
</dbReference>
<evidence type="ECO:0000259" key="1">
    <source>
        <dbReference type="Pfam" id="PF00534"/>
    </source>
</evidence>
<evidence type="ECO:0000313" key="4">
    <source>
        <dbReference type="Proteomes" id="UP000006056"/>
    </source>
</evidence>
<dbReference type="Gene3D" id="3.40.50.2000">
    <property type="entry name" value="Glycogen Phosphorylase B"/>
    <property type="match status" value="2"/>
</dbReference>
<feature type="domain" description="Glycosyltransferase subfamily 4-like N-terminal" evidence="2">
    <location>
        <begin position="23"/>
        <end position="180"/>
    </location>
</feature>
<dbReference type="STRING" id="926566.Terro_1722"/>
<dbReference type="GO" id="GO:0016757">
    <property type="term" value="F:glycosyltransferase activity"/>
    <property type="evidence" value="ECO:0007669"/>
    <property type="project" value="InterPro"/>
</dbReference>
<dbReference type="PATRIC" id="fig|926566.3.peg.1702"/>
<keyword evidence="4" id="KW-1185">Reference proteome</keyword>
<feature type="domain" description="Glycosyl transferase family 1" evidence="1">
    <location>
        <begin position="218"/>
        <end position="373"/>
    </location>
</feature>